<accession>A0A1I2Y3M1</accession>
<keyword evidence="3" id="KW-1185">Reference proteome</keyword>
<evidence type="ECO:0008006" key="4">
    <source>
        <dbReference type="Google" id="ProtNLM"/>
    </source>
</evidence>
<evidence type="ECO:0000256" key="1">
    <source>
        <dbReference type="SAM" id="Phobius"/>
    </source>
</evidence>
<organism evidence="2 3">
    <name type="scientific">Pontibacter chinhatensis</name>
    <dbReference type="NCBI Taxonomy" id="1436961"/>
    <lineage>
        <taxon>Bacteria</taxon>
        <taxon>Pseudomonadati</taxon>
        <taxon>Bacteroidota</taxon>
        <taxon>Cytophagia</taxon>
        <taxon>Cytophagales</taxon>
        <taxon>Hymenobacteraceae</taxon>
        <taxon>Pontibacter</taxon>
    </lineage>
</organism>
<dbReference type="EMBL" id="FOOT01000007">
    <property type="protein sequence ID" value="SFH20273.1"/>
    <property type="molecule type" value="Genomic_DNA"/>
</dbReference>
<dbReference type="STRING" id="1436961.SAMN05421739_10758"/>
<evidence type="ECO:0000313" key="2">
    <source>
        <dbReference type="EMBL" id="SFH20273.1"/>
    </source>
</evidence>
<feature type="transmembrane region" description="Helical" evidence="1">
    <location>
        <begin position="115"/>
        <end position="138"/>
    </location>
</feature>
<evidence type="ECO:0000313" key="3">
    <source>
        <dbReference type="Proteomes" id="UP000198724"/>
    </source>
</evidence>
<name>A0A1I2Y3M1_9BACT</name>
<reference evidence="3" key="1">
    <citation type="submission" date="2016-10" db="EMBL/GenBank/DDBJ databases">
        <authorList>
            <person name="Varghese N."/>
            <person name="Submissions S."/>
        </authorList>
    </citation>
    <scope>NUCLEOTIDE SEQUENCE [LARGE SCALE GENOMIC DNA]</scope>
    <source>
        <strain evidence="3">LP51</strain>
    </source>
</reference>
<sequence>MIQVDEILEFTRAYTSSNKVQEESDIYDDLDLAGDDFHDFIEHFAARYEVDLTAYLWYFHADEEGLNLGSWFFKPPYARVKRIPVTPKMLTNFANSRKWTVKYPEHHLPERRYDLLFNQIVSVIMLLVLAILLLYKYWG</sequence>
<dbReference type="Pfam" id="PF07377">
    <property type="entry name" value="DUF1493"/>
    <property type="match status" value="1"/>
</dbReference>
<proteinExistence type="predicted"/>
<keyword evidence="1" id="KW-0812">Transmembrane</keyword>
<dbReference type="Proteomes" id="UP000198724">
    <property type="component" value="Unassembled WGS sequence"/>
</dbReference>
<dbReference type="RefSeq" id="WP_092104447.1">
    <property type="nucleotide sequence ID" value="NZ_FOOT01000007.1"/>
</dbReference>
<gene>
    <name evidence="2" type="ORF">SAMN05421739_10758</name>
</gene>
<dbReference type="InterPro" id="IPR010862">
    <property type="entry name" value="DUF1493"/>
</dbReference>
<dbReference type="OrthoDB" id="6402309at2"/>
<keyword evidence="1" id="KW-1133">Transmembrane helix</keyword>
<protein>
    <recommendedName>
        <fullName evidence="4">DUF1493 family protein</fullName>
    </recommendedName>
</protein>
<keyword evidence="1" id="KW-0472">Membrane</keyword>
<dbReference type="AlphaFoldDB" id="A0A1I2Y3M1"/>